<proteinExistence type="predicted"/>
<evidence type="ECO:0000313" key="2">
    <source>
        <dbReference type="EMBL" id="CAB5019888.1"/>
    </source>
</evidence>
<gene>
    <name evidence="1" type="ORF">UFOPK3495_01452</name>
    <name evidence="2" type="ORF">UFOPK4092_00866</name>
</gene>
<name>A0A6J7QQ76_9ZZZZ</name>
<protein>
    <submittedName>
        <fullName evidence="2">Unannotated protein</fullName>
    </submittedName>
</protein>
<sequence length="161" mass="16731">MLVVKSMRIKRMISFLSVLLMAMTGMVMGAGAAKADQVGFTWTSQVSASENGWHSVTYGNGLFVAVADSGSGDRVMTSGLSGSSSSTDAATIPAVPDVMQAVGRPATGCATYVSTGSVNKGNVAGTGWNPSWGTWINEGRGGDVCVRMLGYNMTTSAWFIR</sequence>
<reference evidence="2" key="1">
    <citation type="submission" date="2020-05" db="EMBL/GenBank/DDBJ databases">
        <authorList>
            <person name="Chiriac C."/>
            <person name="Salcher M."/>
            <person name="Ghai R."/>
            <person name="Kavagutti S V."/>
        </authorList>
    </citation>
    <scope>NUCLEOTIDE SEQUENCE</scope>
</reference>
<evidence type="ECO:0000313" key="1">
    <source>
        <dbReference type="EMBL" id="CAB4909000.1"/>
    </source>
</evidence>
<dbReference type="EMBL" id="CAFBMC010000102">
    <property type="protein sequence ID" value="CAB4909000.1"/>
    <property type="molecule type" value="Genomic_DNA"/>
</dbReference>
<dbReference type="EMBL" id="CAFBPJ010000089">
    <property type="protein sequence ID" value="CAB5019888.1"/>
    <property type="molecule type" value="Genomic_DNA"/>
</dbReference>
<accession>A0A6J7QQ76</accession>
<organism evidence="2">
    <name type="scientific">freshwater metagenome</name>
    <dbReference type="NCBI Taxonomy" id="449393"/>
    <lineage>
        <taxon>unclassified sequences</taxon>
        <taxon>metagenomes</taxon>
        <taxon>ecological metagenomes</taxon>
    </lineage>
</organism>
<dbReference type="AlphaFoldDB" id="A0A6J7QQ76"/>